<organism evidence="1 2">
    <name type="scientific">Myroides albus</name>
    <dbReference type="NCBI Taxonomy" id="2562892"/>
    <lineage>
        <taxon>Bacteria</taxon>
        <taxon>Pseudomonadati</taxon>
        <taxon>Bacteroidota</taxon>
        <taxon>Flavobacteriia</taxon>
        <taxon>Flavobacteriales</taxon>
        <taxon>Flavobacteriaceae</taxon>
        <taxon>Myroides</taxon>
    </lineage>
</organism>
<dbReference type="AlphaFoldDB" id="A0A6I3LL20"/>
<dbReference type="RefSeq" id="WP_155092567.1">
    <property type="nucleotide sequence ID" value="NZ_WMJX01000022.1"/>
</dbReference>
<sequence length="175" mass="20496">MYNLSDHFKEFALTYKYNNKALQEIVTILISKDTSIAKLKTYLFENSIIIEQIKQEALDFLVLYAYYTLKDDCITEAELNDFIALKRILAIKENDFIIYKEFQVKEILKQQFLRMYSDKFIDSNEAITQVNLQIMFGLSYDEFEELKQDEVINALLQGANPKDLDISSLPKGFVL</sequence>
<gene>
    <name evidence="1" type="ORF">GJV76_10475</name>
</gene>
<dbReference type="Proteomes" id="UP000438760">
    <property type="component" value="Unassembled WGS sequence"/>
</dbReference>
<dbReference type="OrthoDB" id="1447135at2"/>
<evidence type="ECO:0000313" key="2">
    <source>
        <dbReference type="Proteomes" id="UP000438760"/>
    </source>
</evidence>
<keyword evidence="2" id="KW-1185">Reference proteome</keyword>
<comment type="caution">
    <text evidence="1">The sequence shown here is derived from an EMBL/GenBank/DDBJ whole genome shotgun (WGS) entry which is preliminary data.</text>
</comment>
<proteinExistence type="predicted"/>
<name>A0A6I3LL20_9FLAO</name>
<accession>A0A6I3LL20</accession>
<dbReference type="EMBL" id="WMJX01000022">
    <property type="protein sequence ID" value="MTG98544.1"/>
    <property type="molecule type" value="Genomic_DNA"/>
</dbReference>
<protein>
    <submittedName>
        <fullName evidence="1">Uncharacterized protein</fullName>
    </submittedName>
</protein>
<reference evidence="1 2" key="1">
    <citation type="submission" date="2019-11" db="EMBL/GenBank/DDBJ databases">
        <title>Genome of Strain BIT-d1.</title>
        <authorList>
            <person name="Yang Y."/>
        </authorList>
    </citation>
    <scope>NUCLEOTIDE SEQUENCE [LARGE SCALE GENOMIC DNA]</scope>
    <source>
        <strain evidence="1 2">BIT-d1</strain>
    </source>
</reference>
<evidence type="ECO:0000313" key="1">
    <source>
        <dbReference type="EMBL" id="MTG98544.1"/>
    </source>
</evidence>